<reference evidence="2 3" key="3">
    <citation type="submission" date="2020-02" db="EMBL/GenBank/DDBJ databases">
        <title>Flavobacterium profundi sp. nov., isolated from a deep-sea seamount.</title>
        <authorList>
            <person name="Zhang D.-C."/>
        </authorList>
    </citation>
    <scope>NUCLEOTIDE SEQUENCE [LARGE SCALE GENOMIC DNA]</scope>
    <source>
        <strain evidence="2 3">EC11</strain>
    </source>
</reference>
<dbReference type="RefSeq" id="WP_140963198.1">
    <property type="nucleotide sequence ID" value="NZ_VEVQ02000009.1"/>
</dbReference>
<dbReference type="EMBL" id="VEVQ02000009">
    <property type="protein sequence ID" value="NHN26886.1"/>
    <property type="molecule type" value="Genomic_DNA"/>
</dbReference>
<evidence type="ECO:0000256" key="1">
    <source>
        <dbReference type="SAM" id="Phobius"/>
    </source>
</evidence>
<keyword evidence="1" id="KW-1133">Transmembrane helix</keyword>
<feature type="transmembrane region" description="Helical" evidence="1">
    <location>
        <begin position="93"/>
        <end position="115"/>
    </location>
</feature>
<keyword evidence="1" id="KW-0472">Membrane</keyword>
<feature type="transmembrane region" description="Helical" evidence="1">
    <location>
        <begin position="9"/>
        <end position="29"/>
    </location>
</feature>
<organism evidence="2 3">
    <name type="scientific">Flavobacterium jejuense</name>
    <dbReference type="NCBI Taxonomy" id="1544455"/>
    <lineage>
        <taxon>Bacteria</taxon>
        <taxon>Pseudomonadati</taxon>
        <taxon>Bacteroidota</taxon>
        <taxon>Flavobacteriia</taxon>
        <taxon>Flavobacteriales</taxon>
        <taxon>Flavobacteriaceae</taxon>
        <taxon>Flavobacterium</taxon>
    </lineage>
</organism>
<keyword evidence="3" id="KW-1185">Reference proteome</keyword>
<proteinExistence type="predicted"/>
<reference evidence="3" key="1">
    <citation type="submission" date="2019-05" db="EMBL/GenBank/DDBJ databases">
        <title>Flavobacterium profundi sp. nov., isolated from a deep-sea seamount.</title>
        <authorList>
            <person name="Zhang D.-C."/>
        </authorList>
    </citation>
    <scope>NUCLEOTIDE SEQUENCE [LARGE SCALE GENOMIC DNA]</scope>
    <source>
        <strain evidence="3">EC11</strain>
    </source>
</reference>
<evidence type="ECO:0000313" key="2">
    <source>
        <dbReference type="EMBL" id="NHN26886.1"/>
    </source>
</evidence>
<reference evidence="2 3" key="2">
    <citation type="submission" date="2019-05" db="EMBL/GenBank/DDBJ databases">
        <authorList>
            <person name="Lianzixin W."/>
        </authorList>
    </citation>
    <scope>NUCLEOTIDE SEQUENCE [LARGE SCALE GENOMIC DNA]</scope>
    <source>
        <strain evidence="2 3">EC11</strain>
    </source>
</reference>
<feature type="transmembrane region" description="Helical" evidence="1">
    <location>
        <begin position="135"/>
        <end position="157"/>
    </location>
</feature>
<evidence type="ECO:0000313" key="3">
    <source>
        <dbReference type="Proteomes" id="UP000817854"/>
    </source>
</evidence>
<gene>
    <name evidence="2" type="ORF">FIA58_014470</name>
</gene>
<protein>
    <submittedName>
        <fullName evidence="2">Uncharacterized protein</fullName>
    </submittedName>
</protein>
<sequence length="167" mass="19551">MTKRDFFRLIIKIYGLYSLILSLFTFLPQNISNVVFYKDEIWVRLVIITSVFLMLTLFYILLFKTDYIIDKLDLDKGFDDDVIILGDFKNEQLLKLAILLIGGFLIVDYFPNFIFEAVNIFKMKATNYAILGTKIDYFNFSVSIVNVILGLLFITNYKTISNFLNKK</sequence>
<comment type="caution">
    <text evidence="2">The sequence shown here is derived from an EMBL/GenBank/DDBJ whole genome shotgun (WGS) entry which is preliminary data.</text>
</comment>
<feature type="transmembrane region" description="Helical" evidence="1">
    <location>
        <begin position="41"/>
        <end position="62"/>
    </location>
</feature>
<accession>A0ABX0ITM5</accession>
<dbReference type="Proteomes" id="UP000817854">
    <property type="component" value="Unassembled WGS sequence"/>
</dbReference>
<keyword evidence="1" id="KW-0812">Transmembrane</keyword>
<name>A0ABX0ITM5_9FLAO</name>